<name>B0VN33_ACIBS</name>
<dbReference type="HOGENOM" id="CLU_1773350_0_0_6"/>
<dbReference type="Proteomes" id="UP000001741">
    <property type="component" value="Chromosome"/>
</dbReference>
<dbReference type="EMBL" id="CU468230">
    <property type="protein sequence ID" value="CAP02619.1"/>
    <property type="molecule type" value="Genomic_DNA"/>
</dbReference>
<feature type="region of interest" description="Disordered" evidence="1">
    <location>
        <begin position="65"/>
        <end position="137"/>
    </location>
</feature>
<proteinExistence type="predicted"/>
<reference evidence="2 3" key="1">
    <citation type="journal article" date="2008" name="PLoS ONE">
        <title>Comparative analysis of Acinetobacters: three genomes for three lifestyles.</title>
        <authorList>
            <person name="Vallenet D."/>
            <person name="Nordmann P."/>
            <person name="Barbe V."/>
            <person name="Poirel L."/>
            <person name="Mangenot S."/>
            <person name="Bataille E."/>
            <person name="Dossat C."/>
            <person name="Gas S."/>
            <person name="Kreimeyer A."/>
            <person name="Lenoble P."/>
            <person name="Oztas S."/>
            <person name="Poulain J."/>
            <person name="Segurens B."/>
            <person name="Robert C."/>
            <person name="Abergel C."/>
            <person name="Claverie J.M."/>
            <person name="Raoult D."/>
            <person name="Medigue C."/>
            <person name="Weissenbach J."/>
            <person name="Cruveiller S."/>
        </authorList>
    </citation>
    <scope>NUCLEOTIDE SEQUENCE [LARGE SCALE GENOMIC DNA]</scope>
    <source>
        <strain evidence="2 3">SDF</strain>
    </source>
</reference>
<dbReference type="KEGG" id="abm:ABSDF3350"/>
<evidence type="ECO:0000313" key="3">
    <source>
        <dbReference type="Proteomes" id="UP000001741"/>
    </source>
</evidence>
<feature type="compositionally biased region" description="Polar residues" evidence="1">
    <location>
        <begin position="65"/>
        <end position="85"/>
    </location>
</feature>
<dbReference type="AlphaFoldDB" id="B0VN33"/>
<sequence length="137" mass="13799">MAYDMVSSTNLDKNIIGVHLMIHSKIIGIGVITGLCSMAALAEPAVQPGDTLESLSKVKVTTTVSGQPGSISDLVNSGQVQQVSAAPTDAVPPAPNQAAPAPQDPNTPPPAANPNQSADPMAKDGALPADAPMPQAQ</sequence>
<evidence type="ECO:0000313" key="2">
    <source>
        <dbReference type="EMBL" id="CAP02619.1"/>
    </source>
</evidence>
<evidence type="ECO:0000256" key="1">
    <source>
        <dbReference type="SAM" id="MobiDB-lite"/>
    </source>
</evidence>
<dbReference type="BioCyc" id="ABAU509170:GCL9-2777-MONOMER"/>
<protein>
    <submittedName>
        <fullName evidence="2">Uncharacterized protein</fullName>
    </submittedName>
</protein>
<accession>B0VN33</accession>
<gene>
    <name evidence="2" type="ordered locus">ABSDF3350</name>
</gene>
<organism evidence="2 3">
    <name type="scientific">Acinetobacter baumannii (strain SDF)</name>
    <dbReference type="NCBI Taxonomy" id="509170"/>
    <lineage>
        <taxon>Bacteria</taxon>
        <taxon>Pseudomonadati</taxon>
        <taxon>Pseudomonadota</taxon>
        <taxon>Gammaproteobacteria</taxon>
        <taxon>Moraxellales</taxon>
        <taxon>Moraxellaceae</taxon>
        <taxon>Acinetobacter</taxon>
        <taxon>Acinetobacter calcoaceticus/baumannii complex</taxon>
    </lineage>
</organism>
<feature type="compositionally biased region" description="Pro residues" evidence="1">
    <location>
        <begin position="102"/>
        <end position="112"/>
    </location>
</feature>